<dbReference type="Pfam" id="PF13768">
    <property type="entry name" value="VWA_3"/>
    <property type="match status" value="1"/>
</dbReference>
<dbReference type="PROSITE" id="PS50234">
    <property type="entry name" value="VWFA"/>
    <property type="match status" value="1"/>
</dbReference>
<dbReference type="Gene3D" id="3.40.50.410">
    <property type="entry name" value="von Willebrand factor, type A domain"/>
    <property type="match status" value="1"/>
</dbReference>
<dbReference type="InterPro" id="IPR013694">
    <property type="entry name" value="VIT"/>
</dbReference>
<organism evidence="4 5">
    <name type="scientific">Stylonychia lemnae</name>
    <name type="common">Ciliate</name>
    <dbReference type="NCBI Taxonomy" id="5949"/>
    <lineage>
        <taxon>Eukaryota</taxon>
        <taxon>Sar</taxon>
        <taxon>Alveolata</taxon>
        <taxon>Ciliophora</taxon>
        <taxon>Intramacronucleata</taxon>
        <taxon>Spirotrichea</taxon>
        <taxon>Stichotrichia</taxon>
        <taxon>Sporadotrichida</taxon>
        <taxon>Oxytrichidae</taxon>
        <taxon>Stylonychinae</taxon>
        <taxon>Stylonychia</taxon>
    </lineage>
</organism>
<evidence type="ECO:0000259" key="2">
    <source>
        <dbReference type="PROSITE" id="PS50234"/>
    </source>
</evidence>
<feature type="compositionally biased region" description="Low complexity" evidence="1">
    <location>
        <begin position="622"/>
        <end position="638"/>
    </location>
</feature>
<dbReference type="AlphaFoldDB" id="A0A078A9J3"/>
<evidence type="ECO:0000313" key="4">
    <source>
        <dbReference type="EMBL" id="CDW78536.1"/>
    </source>
</evidence>
<dbReference type="Pfam" id="PF08487">
    <property type="entry name" value="VIT"/>
    <property type="match status" value="1"/>
</dbReference>
<accession>A0A078A9J3</accession>
<feature type="compositionally biased region" description="Basic and acidic residues" evidence="1">
    <location>
        <begin position="649"/>
        <end position="669"/>
    </location>
</feature>
<dbReference type="EMBL" id="CCKQ01007183">
    <property type="protein sequence ID" value="CDW78536.1"/>
    <property type="molecule type" value="Genomic_DNA"/>
</dbReference>
<feature type="domain" description="VWFA" evidence="2">
    <location>
        <begin position="278"/>
        <end position="451"/>
    </location>
</feature>
<evidence type="ECO:0000313" key="5">
    <source>
        <dbReference type="Proteomes" id="UP000039865"/>
    </source>
</evidence>
<dbReference type="SMART" id="SM00327">
    <property type="entry name" value="VWA"/>
    <property type="match status" value="1"/>
</dbReference>
<dbReference type="OMA" id="MWPSATH"/>
<evidence type="ECO:0000256" key="1">
    <source>
        <dbReference type="SAM" id="MobiDB-lite"/>
    </source>
</evidence>
<dbReference type="PANTHER" id="PTHR45737:SF6">
    <property type="entry name" value="VON WILLEBRAND FACTOR A DOMAIN-CONTAINING PROTEIN 5A"/>
    <property type="match status" value="1"/>
</dbReference>
<feature type="region of interest" description="Disordered" evidence="1">
    <location>
        <begin position="610"/>
        <end position="676"/>
    </location>
</feature>
<name>A0A078A9J3_STYLE</name>
<dbReference type="PROSITE" id="PS51468">
    <property type="entry name" value="VIT"/>
    <property type="match status" value="1"/>
</dbReference>
<evidence type="ECO:0000259" key="3">
    <source>
        <dbReference type="PROSITE" id="PS51468"/>
    </source>
</evidence>
<dbReference type="InterPro" id="IPR036465">
    <property type="entry name" value="vWFA_dom_sf"/>
</dbReference>
<gene>
    <name evidence="4" type="primary">Contig6930.g7423</name>
    <name evidence="4" type="ORF">STYLEM_7515</name>
</gene>
<proteinExistence type="predicted"/>
<dbReference type="InParanoid" id="A0A078A9J3"/>
<dbReference type="PANTHER" id="PTHR45737">
    <property type="entry name" value="VON WILLEBRAND FACTOR A DOMAIN-CONTAINING PROTEIN 5A"/>
    <property type="match status" value="1"/>
</dbReference>
<protein>
    <submittedName>
        <fullName evidence="4">Uncharacterized protein</fullName>
    </submittedName>
</protein>
<reference evidence="4 5" key="1">
    <citation type="submission" date="2014-06" db="EMBL/GenBank/DDBJ databases">
        <authorList>
            <person name="Swart Estienne"/>
        </authorList>
    </citation>
    <scope>NUCLEOTIDE SEQUENCE [LARGE SCALE GENOMIC DNA]</scope>
    <source>
        <strain evidence="4 5">130c</strain>
    </source>
</reference>
<keyword evidence="5" id="KW-1185">Reference proteome</keyword>
<dbReference type="SUPFAM" id="SSF53300">
    <property type="entry name" value="vWA-like"/>
    <property type="match status" value="1"/>
</dbReference>
<feature type="domain" description="VIT" evidence="3">
    <location>
        <begin position="1"/>
        <end position="129"/>
    </location>
</feature>
<dbReference type="InterPro" id="IPR002035">
    <property type="entry name" value="VWF_A"/>
</dbReference>
<dbReference type="SMART" id="SM00609">
    <property type="entry name" value="VIT"/>
    <property type="match status" value="1"/>
</dbReference>
<dbReference type="OrthoDB" id="312927at2759"/>
<dbReference type="Proteomes" id="UP000039865">
    <property type="component" value="Unassembled WGS sequence"/>
</dbReference>
<sequence>MLHSSINDSVYQVPLRNQTVNAQIFNSIATIDIIQTFYNDTQDPLEVTVNIPIDEDYGIGKLTVEIGDQVIEGKILEKQKAQEKYEDAIAQGHTATIASEDNEKDEIIKLTIGNLLPGQEAKLEIQLLNVLKIEGAAYCLRIPLNYFPNYEAKLNGYSYKFQVEIHSDTPITYLSHPNSSKIVKETSDENLLHIKLEKTQENVYCLDNDLVVYYRTNDMESTVLFSQESESHPDQVAVMLSVLPSFIEQTTSVPSLDTYEEEIPDPQDVQYINPGDCIYIFLVDRSGSMRGDKMQTTKEALKLFLKSLPPRSNFEIISFGTQYTVLSGSPNGLEYNDITINNAMNQIESFQADMGGTEIYQPLEYAISGIQTKLQKRIFMLTDGEVSNRNQVVELAGKCPYDVRIHSIGIGRGCDVRLVSDVATQGKGSCSLVVESKDLKAIVIKALARAKDPSYSNCKFILSQNPIISANNLKHNLINTTGFELFRNEIFLILAIIPKQDFENLRISASSDINPISNKGINYEWSAADFRQLNMGNELFKIAARMSINELSIPASKYSRVPTKDIEKISIEYQVLSKYTAFLAVNQNDEKPIGELKQINIKQEDSIPIERNEKRCRRRVQPTSPTSQVFSFSSSNQDQIKKKKKCKEKKAAQKQETPKKKQDDNENVHHNQHHQLQKINQAMADTEMAEEEEREVETMQIDDQIYLEGYNNNQMQGLIKSPLKVSQLPMEEQKYMLSYSYQQVEI</sequence>